<evidence type="ECO:0000259" key="10">
    <source>
        <dbReference type="PROSITE" id="PS50110"/>
    </source>
</evidence>
<dbReference type="SUPFAM" id="SSF55781">
    <property type="entry name" value="GAF domain-like"/>
    <property type="match status" value="1"/>
</dbReference>
<dbReference type="GO" id="GO:0000976">
    <property type="term" value="F:transcription cis-regulatory region binding"/>
    <property type="evidence" value="ECO:0007669"/>
    <property type="project" value="TreeGrafter"/>
</dbReference>
<proteinExistence type="predicted"/>
<dbReference type="EMBL" id="DS989841">
    <property type="protein sequence ID" value="EDX78782.1"/>
    <property type="molecule type" value="Genomic_DNA"/>
</dbReference>
<gene>
    <name evidence="11" type="ORF">MC7420_7435</name>
</gene>
<dbReference type="PANTHER" id="PTHR48111">
    <property type="entry name" value="REGULATOR OF RPOS"/>
    <property type="match status" value="1"/>
</dbReference>
<keyword evidence="3" id="KW-0418">Kinase</keyword>
<dbReference type="Proteomes" id="UP000003835">
    <property type="component" value="Unassembled WGS sequence"/>
</dbReference>
<dbReference type="InterPro" id="IPR016132">
    <property type="entry name" value="Phyto_chromo_attachment"/>
</dbReference>
<dbReference type="OrthoDB" id="567974at2"/>
<keyword evidence="7" id="KW-0804">Transcription</keyword>
<sequence length="312" mass="34875">MDCQPNQPLILVVDDDRSMRSLLNLAMTEEGYGVVEAKDGEQCLSEYMHHQPDMVLLDAVMPGLDGFTCCQRLRSLPGGDRIPILMITVLDDQESVDRAFAVGATDYVTKPIYWAVLSQRVRRLLAAAQALTQAEQATQQLQRLQQWDALFAEILQRLGKSTPVLTLLDFTVAKLRVQLEVERVILYTLGDQSIVESVAPGYPSVLELSLADPGLEEDYKTVYQQGQIVAIEDIEQEHIEQTELSEEAIAQLTPLKTKAVLIVPLISHGQRLGELCVHQCITPRHWDQPTIERLTNLSNLLAIALFMNTNST</sequence>
<keyword evidence="2" id="KW-0808">Transferase</keyword>
<evidence type="ECO:0000256" key="6">
    <source>
        <dbReference type="ARBA" id="ARBA00023125"/>
    </source>
</evidence>
<evidence type="ECO:0000256" key="3">
    <source>
        <dbReference type="ARBA" id="ARBA00022777"/>
    </source>
</evidence>
<dbReference type="PANTHER" id="PTHR48111:SF1">
    <property type="entry name" value="TWO-COMPONENT RESPONSE REGULATOR ORR33"/>
    <property type="match status" value="1"/>
</dbReference>
<protein>
    <submittedName>
        <fullName evidence="11">Response regulator receiver domain protein</fullName>
    </submittedName>
</protein>
<dbReference type="PROSITE" id="PS50046">
    <property type="entry name" value="PHYTOCHROME_2"/>
    <property type="match status" value="1"/>
</dbReference>
<feature type="modified residue" description="4-aspartylphosphate" evidence="8">
    <location>
        <position position="58"/>
    </location>
</feature>
<dbReference type="GO" id="GO:0000156">
    <property type="term" value="F:phosphorelay response regulator activity"/>
    <property type="evidence" value="ECO:0007669"/>
    <property type="project" value="TreeGrafter"/>
</dbReference>
<dbReference type="GO" id="GO:0005829">
    <property type="term" value="C:cytosol"/>
    <property type="evidence" value="ECO:0007669"/>
    <property type="project" value="TreeGrafter"/>
</dbReference>
<dbReference type="GO" id="GO:0006355">
    <property type="term" value="P:regulation of DNA-templated transcription"/>
    <property type="evidence" value="ECO:0007669"/>
    <property type="project" value="TreeGrafter"/>
</dbReference>
<evidence type="ECO:0000256" key="7">
    <source>
        <dbReference type="ARBA" id="ARBA00023163"/>
    </source>
</evidence>
<keyword evidence="12" id="KW-1185">Reference proteome</keyword>
<dbReference type="InterPro" id="IPR003018">
    <property type="entry name" value="GAF"/>
</dbReference>
<feature type="domain" description="Response regulatory" evidence="10">
    <location>
        <begin position="9"/>
        <end position="125"/>
    </location>
</feature>
<dbReference type="STRING" id="118168.MC7420_7435"/>
<dbReference type="InterPro" id="IPR011006">
    <property type="entry name" value="CheY-like_superfamily"/>
</dbReference>
<dbReference type="Gene3D" id="3.40.50.2300">
    <property type="match status" value="1"/>
</dbReference>
<dbReference type="PROSITE" id="PS50110">
    <property type="entry name" value="RESPONSE_REGULATORY"/>
    <property type="match status" value="1"/>
</dbReference>
<evidence type="ECO:0000313" key="11">
    <source>
        <dbReference type="EMBL" id="EDX78782.1"/>
    </source>
</evidence>
<keyword evidence="4" id="KW-0902">Two-component regulatory system</keyword>
<name>B4VI13_9CYAN</name>
<dbReference type="Gene3D" id="3.30.450.40">
    <property type="match status" value="1"/>
</dbReference>
<evidence type="ECO:0000256" key="5">
    <source>
        <dbReference type="ARBA" id="ARBA00023015"/>
    </source>
</evidence>
<dbReference type="eggNOG" id="COG3706">
    <property type="taxonomic scope" value="Bacteria"/>
</dbReference>
<dbReference type="Pfam" id="PF00072">
    <property type="entry name" value="Response_reg"/>
    <property type="match status" value="1"/>
</dbReference>
<dbReference type="Pfam" id="PF01590">
    <property type="entry name" value="GAF"/>
    <property type="match status" value="1"/>
</dbReference>
<dbReference type="SMART" id="SM00448">
    <property type="entry name" value="REC"/>
    <property type="match status" value="1"/>
</dbReference>
<dbReference type="GO" id="GO:0032993">
    <property type="term" value="C:protein-DNA complex"/>
    <property type="evidence" value="ECO:0007669"/>
    <property type="project" value="TreeGrafter"/>
</dbReference>
<keyword evidence="5" id="KW-0805">Transcription regulation</keyword>
<feature type="domain" description="Phytochrome chromophore attachment site" evidence="9">
    <location>
        <begin position="163"/>
        <end position="300"/>
    </location>
</feature>
<evidence type="ECO:0000313" key="12">
    <source>
        <dbReference type="Proteomes" id="UP000003835"/>
    </source>
</evidence>
<dbReference type="SUPFAM" id="SSF52172">
    <property type="entry name" value="CheY-like"/>
    <property type="match status" value="1"/>
</dbReference>
<evidence type="ECO:0000259" key="9">
    <source>
        <dbReference type="PROSITE" id="PS50046"/>
    </source>
</evidence>
<keyword evidence="6" id="KW-0238">DNA-binding</keyword>
<evidence type="ECO:0000256" key="1">
    <source>
        <dbReference type="ARBA" id="ARBA00022553"/>
    </source>
</evidence>
<reference evidence="11 12" key="1">
    <citation type="submission" date="2008-07" db="EMBL/GenBank/DDBJ databases">
        <authorList>
            <person name="Tandeau de Marsac N."/>
            <person name="Ferriera S."/>
            <person name="Johnson J."/>
            <person name="Kravitz S."/>
            <person name="Beeson K."/>
            <person name="Sutton G."/>
            <person name="Rogers Y.-H."/>
            <person name="Friedman R."/>
            <person name="Frazier M."/>
            <person name="Venter J.C."/>
        </authorList>
    </citation>
    <scope>NUCLEOTIDE SEQUENCE [LARGE SCALE GENOMIC DNA]</scope>
    <source>
        <strain evidence="11 12">PCC 7420</strain>
    </source>
</reference>
<dbReference type="RefSeq" id="WP_006098259.1">
    <property type="nucleotide sequence ID" value="NZ_DS989841.1"/>
</dbReference>
<dbReference type="InterPro" id="IPR001789">
    <property type="entry name" value="Sig_transdc_resp-reg_receiver"/>
</dbReference>
<dbReference type="GO" id="GO:0016301">
    <property type="term" value="F:kinase activity"/>
    <property type="evidence" value="ECO:0007669"/>
    <property type="project" value="UniProtKB-KW"/>
</dbReference>
<keyword evidence="1 8" id="KW-0597">Phosphoprotein</keyword>
<dbReference type="AlphaFoldDB" id="B4VI13"/>
<evidence type="ECO:0000256" key="2">
    <source>
        <dbReference type="ARBA" id="ARBA00022679"/>
    </source>
</evidence>
<dbReference type="HOGENOM" id="CLU_818486_0_0_3"/>
<dbReference type="InterPro" id="IPR039420">
    <property type="entry name" value="WalR-like"/>
</dbReference>
<organism evidence="11 12">
    <name type="scientific">Coleofasciculus chthonoplastes PCC 7420</name>
    <dbReference type="NCBI Taxonomy" id="118168"/>
    <lineage>
        <taxon>Bacteria</taxon>
        <taxon>Bacillati</taxon>
        <taxon>Cyanobacteriota</taxon>
        <taxon>Cyanophyceae</taxon>
        <taxon>Coleofasciculales</taxon>
        <taxon>Coleofasciculaceae</taxon>
        <taxon>Coleofasciculus</taxon>
    </lineage>
</organism>
<evidence type="ECO:0000256" key="4">
    <source>
        <dbReference type="ARBA" id="ARBA00023012"/>
    </source>
</evidence>
<evidence type="ECO:0000256" key="8">
    <source>
        <dbReference type="PROSITE-ProRule" id="PRU00169"/>
    </source>
</evidence>
<accession>B4VI13</accession>
<dbReference type="SMART" id="SM00065">
    <property type="entry name" value="GAF"/>
    <property type="match status" value="1"/>
</dbReference>
<dbReference type="InterPro" id="IPR029016">
    <property type="entry name" value="GAF-like_dom_sf"/>
</dbReference>